<gene>
    <name evidence="1" type="ORF">BaRGS_00038191</name>
</gene>
<evidence type="ECO:0000313" key="2">
    <source>
        <dbReference type="Proteomes" id="UP001519460"/>
    </source>
</evidence>
<feature type="non-terminal residue" evidence="1">
    <location>
        <position position="1"/>
    </location>
</feature>
<keyword evidence="2" id="KW-1185">Reference proteome</keyword>
<dbReference type="Proteomes" id="UP001519460">
    <property type="component" value="Unassembled WGS sequence"/>
</dbReference>
<feature type="non-terminal residue" evidence="1">
    <location>
        <position position="68"/>
    </location>
</feature>
<reference evidence="1 2" key="1">
    <citation type="journal article" date="2023" name="Sci. Data">
        <title>Genome assembly of the Korean intertidal mud-creeper Batillaria attramentaria.</title>
        <authorList>
            <person name="Patra A.K."/>
            <person name="Ho P.T."/>
            <person name="Jun S."/>
            <person name="Lee S.J."/>
            <person name="Kim Y."/>
            <person name="Won Y.J."/>
        </authorList>
    </citation>
    <scope>NUCLEOTIDE SEQUENCE [LARGE SCALE GENOMIC DNA]</scope>
    <source>
        <strain evidence="1">Wonlab-2016</strain>
    </source>
</reference>
<name>A0ABD0J6K1_9CAEN</name>
<comment type="caution">
    <text evidence="1">The sequence shown here is derived from an EMBL/GenBank/DDBJ whole genome shotgun (WGS) entry which is preliminary data.</text>
</comment>
<dbReference type="AlphaFoldDB" id="A0ABD0J6K1"/>
<evidence type="ECO:0000313" key="1">
    <source>
        <dbReference type="EMBL" id="KAK7463230.1"/>
    </source>
</evidence>
<sequence>TDFWKRVSTGLMHHCPQVSPHVWWSKQCAFTDKVFLGLKYHIYNGCKKLRITYSISLKLLVLGYCLKH</sequence>
<accession>A0ABD0J6K1</accession>
<proteinExistence type="predicted"/>
<organism evidence="1 2">
    <name type="scientific">Batillaria attramentaria</name>
    <dbReference type="NCBI Taxonomy" id="370345"/>
    <lineage>
        <taxon>Eukaryota</taxon>
        <taxon>Metazoa</taxon>
        <taxon>Spiralia</taxon>
        <taxon>Lophotrochozoa</taxon>
        <taxon>Mollusca</taxon>
        <taxon>Gastropoda</taxon>
        <taxon>Caenogastropoda</taxon>
        <taxon>Sorbeoconcha</taxon>
        <taxon>Cerithioidea</taxon>
        <taxon>Batillariidae</taxon>
        <taxon>Batillaria</taxon>
    </lineage>
</organism>
<dbReference type="EMBL" id="JACVVK020000605">
    <property type="protein sequence ID" value="KAK7463230.1"/>
    <property type="molecule type" value="Genomic_DNA"/>
</dbReference>
<protein>
    <submittedName>
        <fullName evidence="1">Uncharacterized protein</fullName>
    </submittedName>
</protein>